<name>A0ABD0K4V7_9CAEN</name>
<gene>
    <name evidence="2" type="ORF">BaRGS_00026887</name>
</gene>
<feature type="compositionally biased region" description="Polar residues" evidence="1">
    <location>
        <begin position="1"/>
        <end position="15"/>
    </location>
</feature>
<feature type="non-terminal residue" evidence="2">
    <location>
        <position position="54"/>
    </location>
</feature>
<dbReference type="AlphaFoldDB" id="A0ABD0K4V7"/>
<accession>A0ABD0K4V7</accession>
<protein>
    <submittedName>
        <fullName evidence="2">Uncharacterized protein</fullName>
    </submittedName>
</protein>
<evidence type="ECO:0000313" key="2">
    <source>
        <dbReference type="EMBL" id="KAK7481861.1"/>
    </source>
</evidence>
<sequence>MGPDSTTGHPINPQTAFPPETDSRQKWRDEGTLDSHDAQKRLWNWAIRGQLDAQ</sequence>
<keyword evidence="3" id="KW-1185">Reference proteome</keyword>
<reference evidence="2 3" key="1">
    <citation type="journal article" date="2023" name="Sci. Data">
        <title>Genome assembly of the Korean intertidal mud-creeper Batillaria attramentaria.</title>
        <authorList>
            <person name="Patra A.K."/>
            <person name="Ho P.T."/>
            <person name="Jun S."/>
            <person name="Lee S.J."/>
            <person name="Kim Y."/>
            <person name="Won Y.J."/>
        </authorList>
    </citation>
    <scope>NUCLEOTIDE SEQUENCE [LARGE SCALE GENOMIC DNA]</scope>
    <source>
        <strain evidence="2">Wonlab-2016</strain>
    </source>
</reference>
<feature type="region of interest" description="Disordered" evidence="1">
    <location>
        <begin position="1"/>
        <end position="38"/>
    </location>
</feature>
<proteinExistence type="predicted"/>
<feature type="compositionally biased region" description="Basic and acidic residues" evidence="1">
    <location>
        <begin position="21"/>
        <end position="38"/>
    </location>
</feature>
<comment type="caution">
    <text evidence="2">The sequence shown here is derived from an EMBL/GenBank/DDBJ whole genome shotgun (WGS) entry which is preliminary data.</text>
</comment>
<dbReference type="EMBL" id="JACVVK020000255">
    <property type="protein sequence ID" value="KAK7481861.1"/>
    <property type="molecule type" value="Genomic_DNA"/>
</dbReference>
<organism evidence="2 3">
    <name type="scientific">Batillaria attramentaria</name>
    <dbReference type="NCBI Taxonomy" id="370345"/>
    <lineage>
        <taxon>Eukaryota</taxon>
        <taxon>Metazoa</taxon>
        <taxon>Spiralia</taxon>
        <taxon>Lophotrochozoa</taxon>
        <taxon>Mollusca</taxon>
        <taxon>Gastropoda</taxon>
        <taxon>Caenogastropoda</taxon>
        <taxon>Sorbeoconcha</taxon>
        <taxon>Cerithioidea</taxon>
        <taxon>Batillariidae</taxon>
        <taxon>Batillaria</taxon>
    </lineage>
</organism>
<dbReference type="Proteomes" id="UP001519460">
    <property type="component" value="Unassembled WGS sequence"/>
</dbReference>
<evidence type="ECO:0000256" key="1">
    <source>
        <dbReference type="SAM" id="MobiDB-lite"/>
    </source>
</evidence>
<evidence type="ECO:0000313" key="3">
    <source>
        <dbReference type="Proteomes" id="UP001519460"/>
    </source>
</evidence>